<dbReference type="GO" id="GO:1901987">
    <property type="term" value="P:regulation of cell cycle phase transition"/>
    <property type="evidence" value="ECO:0007669"/>
    <property type="project" value="TreeGrafter"/>
</dbReference>
<evidence type="ECO:0000256" key="5">
    <source>
        <dbReference type="ARBA" id="ARBA00022771"/>
    </source>
</evidence>
<feature type="domain" description="DBF4-type" evidence="12">
    <location>
        <begin position="298"/>
        <end position="346"/>
    </location>
</feature>
<keyword evidence="3" id="KW-0479">Metal-binding</keyword>
<keyword evidence="2" id="KW-0597">Phosphoprotein</keyword>
<keyword evidence="7" id="KW-0539">Nucleus</keyword>
<evidence type="ECO:0000256" key="2">
    <source>
        <dbReference type="ARBA" id="ARBA00022553"/>
    </source>
</evidence>
<keyword evidence="14" id="KW-1185">Reference proteome</keyword>
<dbReference type="PROSITE" id="PS51265">
    <property type="entry name" value="ZF_DBF4"/>
    <property type="match status" value="1"/>
</dbReference>
<feature type="region of interest" description="Disordered" evidence="11">
    <location>
        <begin position="639"/>
        <end position="675"/>
    </location>
</feature>
<evidence type="ECO:0000256" key="11">
    <source>
        <dbReference type="SAM" id="MobiDB-lite"/>
    </source>
</evidence>
<feature type="region of interest" description="Disordered" evidence="11">
    <location>
        <begin position="370"/>
        <end position="438"/>
    </location>
</feature>
<evidence type="ECO:0000256" key="3">
    <source>
        <dbReference type="ARBA" id="ARBA00022723"/>
    </source>
</evidence>
<keyword evidence="8" id="KW-0131">Cell cycle</keyword>
<proteinExistence type="predicted"/>
<dbReference type="FunFam" id="6.10.250.3410:FF:000001">
    <property type="entry name" value="Protein DBF4 homolog A"/>
    <property type="match status" value="1"/>
</dbReference>
<feature type="compositionally biased region" description="Basic and acidic residues" evidence="11">
    <location>
        <begin position="400"/>
        <end position="420"/>
    </location>
</feature>
<evidence type="ECO:0000256" key="7">
    <source>
        <dbReference type="ARBA" id="ARBA00023242"/>
    </source>
</evidence>
<evidence type="ECO:0000256" key="10">
    <source>
        <dbReference type="PROSITE-ProRule" id="PRU00600"/>
    </source>
</evidence>
<feature type="compositionally biased region" description="Low complexity" evidence="11">
    <location>
        <begin position="106"/>
        <end position="122"/>
    </location>
</feature>
<organism evidence="13 14">
    <name type="scientific">Electrophorus voltai</name>
    <dbReference type="NCBI Taxonomy" id="2609070"/>
    <lineage>
        <taxon>Eukaryota</taxon>
        <taxon>Metazoa</taxon>
        <taxon>Chordata</taxon>
        <taxon>Craniata</taxon>
        <taxon>Vertebrata</taxon>
        <taxon>Euteleostomi</taxon>
        <taxon>Actinopterygii</taxon>
        <taxon>Neopterygii</taxon>
        <taxon>Teleostei</taxon>
        <taxon>Ostariophysi</taxon>
        <taxon>Gymnotiformes</taxon>
        <taxon>Gymnotoidei</taxon>
        <taxon>Gymnotidae</taxon>
        <taxon>Electrophorus</taxon>
    </lineage>
</organism>
<feature type="compositionally biased region" description="Low complexity" evidence="11">
    <location>
        <begin position="640"/>
        <end position="651"/>
    </location>
</feature>
<name>A0AAD9E6Z2_9TELE</name>
<dbReference type="PANTHER" id="PTHR15375">
    <property type="entry name" value="ACTIVATOR OF S-PHASE KINASE-RELATED"/>
    <property type="match status" value="1"/>
</dbReference>
<feature type="region of interest" description="Disordered" evidence="11">
    <location>
        <begin position="564"/>
        <end position="626"/>
    </location>
</feature>
<dbReference type="GO" id="GO:0003676">
    <property type="term" value="F:nucleic acid binding"/>
    <property type="evidence" value="ECO:0007669"/>
    <property type="project" value="InterPro"/>
</dbReference>
<dbReference type="SMART" id="SM00586">
    <property type="entry name" value="ZnF_DBF"/>
    <property type="match status" value="1"/>
</dbReference>
<dbReference type="InterPro" id="IPR051590">
    <property type="entry name" value="Replication_Regulatory_Kinase"/>
</dbReference>
<sequence length="675" mass="74859">LEARSYIGMHHQSFAKPAFKDSKLDNDVHKTAASKNKLQPACDPLRYKPLTGRIFYLDLPCNKRSLTLESDIKSLGGTVEKFFSKEIRYLVSGKPEARHVQRLAQDSPVPSPDSGLSSPLPGSKRDSLGPRGSSLGPADTVLVSRGKTLVEKVIKEQERFHINQILASAYEWGVKILYVDDVISYVDKKKSKLPKMSTVNHTAKKAAKLETSEGFQKCRAGRISRPFVKVEDSSRQYRPIYLPMPNMPMCNLKSAAPCCPFLVEETCKDSHRGKVKERGSCVDRRARGRRERRRGHEDRRKGGYCECCMVKYEGLKAHLQSEQHLAFSKSEEYLVVDRVISGLTCDLIRIRTPRQRAKFSVSSPLLAPGVAMRRDGAAESDGEEATDGSSLCSSPNAELRSSEEPLPARKRCREPAKDPGEDQAGQSDTLEKSSSKRRSFEWASSSKAAWQKAFGTSLSSTRPACSSDSQEKDIRPLEINSKLRNSWSAPPACRDVGTLKSFAIKQNLRSAWCPPGAKTLQGAQHANEVSEQCAVSHPDFQTAQIPILDIIECSQLSTDRLPNSCHGPIRTEQSVDISHGPDTVERPSSSREHDPSCMDSLSQTLQRKVRDSRSRRRVSAEVPQGLTTKHVESLSAKLCSTASQSQSPSASDLDLRHLFQSSDNVEENDFKGFSN</sequence>
<dbReference type="Pfam" id="PF07535">
    <property type="entry name" value="zf-DBF"/>
    <property type="match status" value="1"/>
</dbReference>
<evidence type="ECO:0000256" key="4">
    <source>
        <dbReference type="ARBA" id="ARBA00022737"/>
    </source>
</evidence>
<comment type="subcellular location">
    <subcellularLocation>
        <location evidence="1">Nucleus</location>
    </subcellularLocation>
</comment>
<feature type="non-terminal residue" evidence="13">
    <location>
        <position position="1"/>
    </location>
</feature>
<dbReference type="Gene3D" id="6.10.250.3410">
    <property type="entry name" value="DBF zinc finger"/>
    <property type="match status" value="1"/>
</dbReference>
<feature type="compositionally biased region" description="Polar residues" evidence="11">
    <location>
        <begin position="458"/>
        <end position="468"/>
    </location>
</feature>
<dbReference type="EMBL" id="JAROKS010000001">
    <property type="protein sequence ID" value="KAK1806689.1"/>
    <property type="molecule type" value="Genomic_DNA"/>
</dbReference>
<keyword evidence="4" id="KW-0677">Repeat</keyword>
<dbReference type="InterPro" id="IPR038545">
    <property type="entry name" value="Znf_DBF_sf"/>
</dbReference>
<comment type="caution">
    <text evidence="13">The sequence shown here is derived from an EMBL/GenBank/DDBJ whole genome shotgun (WGS) entry which is preliminary data.</text>
</comment>
<reference evidence="13" key="1">
    <citation type="submission" date="2023-03" db="EMBL/GenBank/DDBJ databases">
        <title>Electrophorus voltai genome.</title>
        <authorList>
            <person name="Bian C."/>
        </authorList>
    </citation>
    <scope>NUCLEOTIDE SEQUENCE</scope>
    <source>
        <strain evidence="13">CB-2022</strain>
        <tissue evidence="13">Muscle</tissue>
    </source>
</reference>
<keyword evidence="6" id="KW-0862">Zinc</keyword>
<dbReference type="Proteomes" id="UP001239994">
    <property type="component" value="Unassembled WGS sequence"/>
</dbReference>
<keyword evidence="5 10" id="KW-0863">Zinc-finger</keyword>
<dbReference type="GO" id="GO:0043539">
    <property type="term" value="F:protein serine/threonine kinase activator activity"/>
    <property type="evidence" value="ECO:0007669"/>
    <property type="project" value="TreeGrafter"/>
</dbReference>
<evidence type="ECO:0000256" key="1">
    <source>
        <dbReference type="ARBA" id="ARBA00004123"/>
    </source>
</evidence>
<evidence type="ECO:0000256" key="6">
    <source>
        <dbReference type="ARBA" id="ARBA00022833"/>
    </source>
</evidence>
<dbReference type="Gene3D" id="2.10.50.40">
    <property type="match status" value="1"/>
</dbReference>
<protein>
    <recommendedName>
        <fullName evidence="9">Protein DBF4 homolog A</fullName>
    </recommendedName>
</protein>
<dbReference type="AlphaFoldDB" id="A0AAD9E6Z2"/>
<feature type="compositionally biased region" description="Basic and acidic residues" evidence="11">
    <location>
        <begin position="429"/>
        <end position="438"/>
    </location>
</feature>
<evidence type="ECO:0000259" key="12">
    <source>
        <dbReference type="PROSITE" id="PS51265"/>
    </source>
</evidence>
<dbReference type="PANTHER" id="PTHR15375:SF22">
    <property type="entry name" value="PROTEIN DBF4 HOMOLOG A"/>
    <property type="match status" value="1"/>
</dbReference>
<dbReference type="InterPro" id="IPR006572">
    <property type="entry name" value="Znf_DBF"/>
</dbReference>
<evidence type="ECO:0000256" key="9">
    <source>
        <dbReference type="ARBA" id="ARBA00040397"/>
    </source>
</evidence>
<evidence type="ECO:0000256" key="8">
    <source>
        <dbReference type="ARBA" id="ARBA00023306"/>
    </source>
</evidence>
<dbReference type="GO" id="GO:0031431">
    <property type="term" value="C:Dbf4-dependent protein kinase complex"/>
    <property type="evidence" value="ECO:0007669"/>
    <property type="project" value="TreeGrafter"/>
</dbReference>
<feature type="compositionally biased region" description="Polar residues" evidence="11">
    <location>
        <begin position="387"/>
        <end position="396"/>
    </location>
</feature>
<feature type="compositionally biased region" description="Basic and acidic residues" evidence="11">
    <location>
        <begin position="582"/>
        <end position="596"/>
    </location>
</feature>
<feature type="region of interest" description="Disordered" evidence="11">
    <location>
        <begin position="458"/>
        <end position="477"/>
    </location>
</feature>
<dbReference type="GO" id="GO:0008270">
    <property type="term" value="F:zinc ion binding"/>
    <property type="evidence" value="ECO:0007669"/>
    <property type="project" value="UniProtKB-KW"/>
</dbReference>
<dbReference type="GO" id="GO:0010571">
    <property type="term" value="P:positive regulation of nuclear cell cycle DNA replication"/>
    <property type="evidence" value="ECO:0007669"/>
    <property type="project" value="TreeGrafter"/>
</dbReference>
<evidence type="ECO:0000313" key="13">
    <source>
        <dbReference type="EMBL" id="KAK1806689.1"/>
    </source>
</evidence>
<feature type="region of interest" description="Disordered" evidence="11">
    <location>
        <begin position="100"/>
        <end position="139"/>
    </location>
</feature>
<evidence type="ECO:0000313" key="14">
    <source>
        <dbReference type="Proteomes" id="UP001239994"/>
    </source>
</evidence>
<accession>A0AAD9E6Z2</accession>
<gene>
    <name evidence="13" type="ORF">P4O66_005190</name>
</gene>